<dbReference type="InterPro" id="IPR036289">
    <property type="entry name" value="YfhH"/>
</dbReference>
<protein>
    <submittedName>
        <fullName evidence="1">Uncharacterized protein</fullName>
    </submittedName>
</protein>
<dbReference type="Gene3D" id="1.10.287.880">
    <property type="entry name" value="Hypothetical protein YfhH domain"/>
    <property type="match status" value="1"/>
</dbReference>
<evidence type="ECO:0000313" key="2">
    <source>
        <dbReference type="Proteomes" id="UP000298246"/>
    </source>
</evidence>
<dbReference type="Proteomes" id="UP000298246">
    <property type="component" value="Unassembled WGS sequence"/>
</dbReference>
<evidence type="ECO:0000313" key="1">
    <source>
        <dbReference type="EMBL" id="TFE83922.1"/>
    </source>
</evidence>
<name>A0A4Y8PTU3_9BACL</name>
<dbReference type="SUPFAM" id="SSF101697">
    <property type="entry name" value="Hypothetical protein YfhH"/>
    <property type="match status" value="1"/>
</dbReference>
<dbReference type="InterPro" id="IPR014938">
    <property type="entry name" value="YfhH-like"/>
</dbReference>
<accession>A0A4Y8PTU3</accession>
<reference evidence="1 2" key="1">
    <citation type="submission" date="2017-03" db="EMBL/GenBank/DDBJ databases">
        <title>Isolation of Levoglucosan Utilizing Bacteria.</title>
        <authorList>
            <person name="Arya A.S."/>
        </authorList>
    </citation>
    <scope>NUCLEOTIDE SEQUENCE [LARGE SCALE GENOMIC DNA]</scope>
    <source>
        <strain evidence="1 2">MEC069</strain>
    </source>
</reference>
<dbReference type="OrthoDB" id="2353288at2"/>
<dbReference type="RefSeq" id="WP_134756702.1">
    <property type="nucleotide sequence ID" value="NZ_MYFO02000003.1"/>
</dbReference>
<sequence>MKRYSEMSPQELQAAIAALEKQMQAAEFPSQLAVLESKLLFARAYALSPTDFPPGLYAVKDREQPMRVDYLNGVMAWGTMDGEEISVPISALRPV</sequence>
<gene>
    <name evidence="1" type="ORF">B5M42_21720</name>
</gene>
<keyword evidence="2" id="KW-1185">Reference proteome</keyword>
<dbReference type="EMBL" id="MYFO01000041">
    <property type="protein sequence ID" value="TFE83922.1"/>
    <property type="molecule type" value="Genomic_DNA"/>
</dbReference>
<organism evidence="1 2">
    <name type="scientific">Paenibacillus athensensis</name>
    <dbReference type="NCBI Taxonomy" id="1967502"/>
    <lineage>
        <taxon>Bacteria</taxon>
        <taxon>Bacillati</taxon>
        <taxon>Bacillota</taxon>
        <taxon>Bacilli</taxon>
        <taxon>Bacillales</taxon>
        <taxon>Paenibacillaceae</taxon>
        <taxon>Paenibacillus</taxon>
    </lineage>
</organism>
<dbReference type="Pfam" id="PF08838">
    <property type="entry name" value="DUF1811"/>
    <property type="match status" value="1"/>
</dbReference>
<proteinExistence type="predicted"/>
<dbReference type="AlphaFoldDB" id="A0A4Y8PTU3"/>
<comment type="caution">
    <text evidence="1">The sequence shown here is derived from an EMBL/GenBank/DDBJ whole genome shotgun (WGS) entry which is preliminary data.</text>
</comment>
<dbReference type="Gene3D" id="2.30.30.340">
    <property type="entry name" value="Hypothetical protein YfhH like domains"/>
    <property type="match status" value="1"/>
</dbReference>